<evidence type="ECO:0000256" key="6">
    <source>
        <dbReference type="ARBA" id="ARBA00022729"/>
    </source>
</evidence>
<keyword evidence="5" id="KW-0645">Protease</keyword>
<evidence type="ECO:0000256" key="9">
    <source>
        <dbReference type="ARBA" id="ARBA00055847"/>
    </source>
</evidence>
<reference evidence="13 14" key="1">
    <citation type="journal article" date="2007" name="Nature">
        <title>Evolution of genes and genomes on the Drosophila phylogeny.</title>
        <authorList>
            <consortium name="Drosophila 12 Genomes Consortium"/>
            <person name="Clark A.G."/>
            <person name="Eisen M.B."/>
            <person name="Smith D.R."/>
            <person name="Bergman C.M."/>
            <person name="Oliver B."/>
            <person name="Markow T.A."/>
            <person name="Kaufman T.C."/>
            <person name="Kellis M."/>
            <person name="Gelbart W."/>
            <person name="Iyer V.N."/>
            <person name="Pollard D.A."/>
            <person name="Sackton T.B."/>
            <person name="Larracuente A.M."/>
            <person name="Singh N.D."/>
            <person name="Abad J.P."/>
            <person name="Abt D.N."/>
            <person name="Adryan B."/>
            <person name="Aguade M."/>
            <person name="Akashi H."/>
            <person name="Anderson W.W."/>
            <person name="Aquadro C.F."/>
            <person name="Ardell D.H."/>
            <person name="Arguello R."/>
            <person name="Artieri C.G."/>
            <person name="Barbash D.A."/>
            <person name="Barker D."/>
            <person name="Barsanti P."/>
            <person name="Batterham P."/>
            <person name="Batzoglou S."/>
            <person name="Begun D."/>
            <person name="Bhutkar A."/>
            <person name="Blanco E."/>
            <person name="Bosak S.A."/>
            <person name="Bradley R.K."/>
            <person name="Brand A.D."/>
            <person name="Brent M.R."/>
            <person name="Brooks A.N."/>
            <person name="Brown R.H."/>
            <person name="Butlin R.K."/>
            <person name="Caggese C."/>
            <person name="Calvi B.R."/>
            <person name="Bernardo de Carvalho A."/>
            <person name="Caspi A."/>
            <person name="Castrezana S."/>
            <person name="Celniker S.E."/>
            <person name="Chang J.L."/>
            <person name="Chapple C."/>
            <person name="Chatterji S."/>
            <person name="Chinwalla A."/>
            <person name="Civetta A."/>
            <person name="Clifton S.W."/>
            <person name="Comeron J.M."/>
            <person name="Costello J.C."/>
            <person name="Coyne J.A."/>
            <person name="Daub J."/>
            <person name="David R.G."/>
            <person name="Delcher A.L."/>
            <person name="Delehaunty K."/>
            <person name="Do C.B."/>
            <person name="Ebling H."/>
            <person name="Edwards K."/>
            <person name="Eickbush T."/>
            <person name="Evans J.D."/>
            <person name="Filipski A."/>
            <person name="Findeiss S."/>
            <person name="Freyhult E."/>
            <person name="Fulton L."/>
            <person name="Fulton R."/>
            <person name="Garcia A.C."/>
            <person name="Gardiner A."/>
            <person name="Garfield D.A."/>
            <person name="Garvin B.E."/>
            <person name="Gibson G."/>
            <person name="Gilbert D."/>
            <person name="Gnerre S."/>
            <person name="Godfrey J."/>
            <person name="Good R."/>
            <person name="Gotea V."/>
            <person name="Gravely B."/>
            <person name="Greenberg A.J."/>
            <person name="Griffiths-Jones S."/>
            <person name="Gross S."/>
            <person name="Guigo R."/>
            <person name="Gustafson E.A."/>
            <person name="Haerty W."/>
            <person name="Hahn M.W."/>
            <person name="Halligan D.L."/>
            <person name="Halpern A.L."/>
            <person name="Halter G.M."/>
            <person name="Han M.V."/>
            <person name="Heger A."/>
            <person name="Hillier L."/>
            <person name="Hinrichs A.S."/>
            <person name="Holmes I."/>
            <person name="Hoskins R.A."/>
            <person name="Hubisz M.J."/>
            <person name="Hultmark D."/>
            <person name="Huntley M.A."/>
            <person name="Jaffe D.B."/>
            <person name="Jagadeeshan S."/>
            <person name="Jeck W.R."/>
            <person name="Johnson J."/>
            <person name="Jones C.D."/>
            <person name="Jordan W.C."/>
            <person name="Karpen G.H."/>
            <person name="Kataoka E."/>
            <person name="Keightley P.D."/>
            <person name="Kheradpour P."/>
            <person name="Kirkness E.F."/>
            <person name="Koerich L.B."/>
            <person name="Kristiansen K."/>
            <person name="Kudrna D."/>
            <person name="Kulathinal R.J."/>
            <person name="Kumar S."/>
            <person name="Kwok R."/>
            <person name="Lander E."/>
            <person name="Langley C.H."/>
            <person name="Lapoint R."/>
            <person name="Lazzaro B.P."/>
            <person name="Lee S.J."/>
            <person name="Levesque L."/>
            <person name="Li R."/>
            <person name="Lin C.F."/>
            <person name="Lin M.F."/>
            <person name="Lindblad-Toh K."/>
            <person name="Llopart A."/>
            <person name="Long M."/>
            <person name="Low L."/>
            <person name="Lozovsky E."/>
            <person name="Lu J."/>
            <person name="Luo M."/>
            <person name="Machado C.A."/>
            <person name="Makalowski W."/>
            <person name="Marzo M."/>
            <person name="Matsuda M."/>
            <person name="Matzkin L."/>
            <person name="McAllister B."/>
            <person name="McBride C.S."/>
            <person name="McKernan B."/>
            <person name="McKernan K."/>
            <person name="Mendez-Lago M."/>
            <person name="Minx P."/>
            <person name="Mollenhauer M.U."/>
            <person name="Montooth K."/>
            <person name="Mount S.M."/>
            <person name="Mu X."/>
            <person name="Myers E."/>
            <person name="Negre B."/>
            <person name="Newfeld S."/>
            <person name="Nielsen R."/>
            <person name="Noor M.A."/>
            <person name="O'Grady P."/>
            <person name="Pachter L."/>
            <person name="Papaceit M."/>
            <person name="Parisi M.J."/>
            <person name="Parisi M."/>
            <person name="Parts L."/>
            <person name="Pedersen J.S."/>
            <person name="Pesole G."/>
            <person name="Phillippy A.M."/>
            <person name="Ponting C.P."/>
            <person name="Pop M."/>
            <person name="Porcelli D."/>
            <person name="Powell J.R."/>
            <person name="Prohaska S."/>
            <person name="Pruitt K."/>
            <person name="Puig M."/>
            <person name="Quesneville H."/>
            <person name="Ram K.R."/>
            <person name="Rand D."/>
            <person name="Rasmussen M.D."/>
            <person name="Reed L.K."/>
            <person name="Reenan R."/>
            <person name="Reily A."/>
            <person name="Remington K.A."/>
            <person name="Rieger T.T."/>
            <person name="Ritchie M.G."/>
            <person name="Robin C."/>
            <person name="Rogers Y.H."/>
            <person name="Rohde C."/>
            <person name="Rozas J."/>
            <person name="Rubenfield M.J."/>
            <person name="Ruiz A."/>
            <person name="Russo S."/>
            <person name="Salzberg S.L."/>
            <person name="Sanchez-Gracia A."/>
            <person name="Saranga D.J."/>
            <person name="Sato H."/>
            <person name="Schaeffer S.W."/>
            <person name="Schatz M.C."/>
            <person name="Schlenke T."/>
            <person name="Schwartz R."/>
            <person name="Segarra C."/>
            <person name="Singh R.S."/>
            <person name="Sirot L."/>
            <person name="Sirota M."/>
            <person name="Sisneros N.B."/>
            <person name="Smith C.D."/>
            <person name="Smith T.F."/>
            <person name="Spieth J."/>
            <person name="Stage D.E."/>
            <person name="Stark A."/>
            <person name="Stephan W."/>
            <person name="Strausberg R.L."/>
            <person name="Strempel S."/>
            <person name="Sturgill D."/>
            <person name="Sutton G."/>
            <person name="Sutton G.G."/>
            <person name="Tao W."/>
            <person name="Teichmann S."/>
            <person name="Tobari Y.N."/>
            <person name="Tomimura Y."/>
            <person name="Tsolas J.M."/>
            <person name="Valente V.L."/>
            <person name="Venter E."/>
            <person name="Venter J.C."/>
            <person name="Vicario S."/>
            <person name="Vieira F.G."/>
            <person name="Vilella A.J."/>
            <person name="Villasante A."/>
            <person name="Walenz B."/>
            <person name="Wang J."/>
            <person name="Wasserman M."/>
            <person name="Watts T."/>
            <person name="Wilson D."/>
            <person name="Wilson R.K."/>
            <person name="Wing R.A."/>
            <person name="Wolfner M.F."/>
            <person name="Wong A."/>
            <person name="Wong G.K."/>
            <person name="Wu C.I."/>
            <person name="Wu G."/>
            <person name="Yamamoto D."/>
            <person name="Yang H.P."/>
            <person name="Yang S.P."/>
            <person name="Yorke J.A."/>
            <person name="Yoshida K."/>
            <person name="Zdobnov E."/>
            <person name="Zhang P."/>
            <person name="Zhang Y."/>
            <person name="Zimin A.V."/>
            <person name="Baldwin J."/>
            <person name="Abdouelleil A."/>
            <person name="Abdulkadir J."/>
            <person name="Abebe A."/>
            <person name="Abera B."/>
            <person name="Abreu J."/>
            <person name="Acer S.C."/>
            <person name="Aftuck L."/>
            <person name="Alexander A."/>
            <person name="An P."/>
            <person name="Anderson E."/>
            <person name="Anderson S."/>
            <person name="Arachi H."/>
            <person name="Azer M."/>
            <person name="Bachantsang P."/>
            <person name="Barry A."/>
            <person name="Bayul T."/>
            <person name="Berlin A."/>
            <person name="Bessette D."/>
            <person name="Bloom T."/>
            <person name="Blye J."/>
            <person name="Boguslavskiy L."/>
            <person name="Bonnet C."/>
            <person name="Boukhgalter B."/>
            <person name="Bourzgui I."/>
            <person name="Brown A."/>
            <person name="Cahill P."/>
            <person name="Channer S."/>
            <person name="Cheshatsang Y."/>
            <person name="Chuda L."/>
            <person name="Citroen M."/>
            <person name="Collymore A."/>
            <person name="Cooke P."/>
            <person name="Costello M."/>
            <person name="D'Aco K."/>
            <person name="Daza R."/>
            <person name="De Haan G."/>
            <person name="DeGray S."/>
            <person name="DeMaso C."/>
            <person name="Dhargay N."/>
            <person name="Dooley K."/>
            <person name="Dooley E."/>
            <person name="Doricent M."/>
            <person name="Dorje P."/>
            <person name="Dorjee K."/>
            <person name="Dupes A."/>
            <person name="Elong R."/>
            <person name="Falk J."/>
            <person name="Farina A."/>
            <person name="Faro S."/>
            <person name="Ferguson D."/>
            <person name="Fisher S."/>
            <person name="Foley C.D."/>
            <person name="Franke A."/>
            <person name="Friedrich D."/>
            <person name="Gadbois L."/>
            <person name="Gearin G."/>
            <person name="Gearin C.R."/>
            <person name="Giannoukos G."/>
            <person name="Goode T."/>
            <person name="Graham J."/>
            <person name="Grandbois E."/>
            <person name="Grewal S."/>
            <person name="Gyaltsen K."/>
            <person name="Hafez N."/>
            <person name="Hagos B."/>
            <person name="Hall J."/>
            <person name="Henson C."/>
            <person name="Hollinger A."/>
            <person name="Honan T."/>
            <person name="Huard M.D."/>
            <person name="Hughes L."/>
            <person name="Hurhula B."/>
            <person name="Husby M.E."/>
            <person name="Kamat A."/>
            <person name="Kanga B."/>
            <person name="Kashin S."/>
            <person name="Khazanovich D."/>
            <person name="Kisner P."/>
            <person name="Lance K."/>
            <person name="Lara M."/>
            <person name="Lee W."/>
            <person name="Lennon N."/>
            <person name="Letendre F."/>
            <person name="LeVine R."/>
            <person name="Lipovsky A."/>
            <person name="Liu X."/>
            <person name="Liu J."/>
            <person name="Liu S."/>
            <person name="Lokyitsang T."/>
            <person name="Lokyitsang Y."/>
            <person name="Lubonja R."/>
            <person name="Lui A."/>
            <person name="MacDonald P."/>
            <person name="Magnisalis V."/>
            <person name="Maru K."/>
            <person name="Matthews C."/>
            <person name="McCusker W."/>
            <person name="McDonough S."/>
            <person name="Mehta T."/>
            <person name="Meldrim J."/>
            <person name="Meneus L."/>
            <person name="Mihai O."/>
            <person name="Mihalev A."/>
            <person name="Mihova T."/>
            <person name="Mittelman R."/>
            <person name="Mlenga V."/>
            <person name="Montmayeur A."/>
            <person name="Mulrain L."/>
            <person name="Navidi A."/>
            <person name="Naylor J."/>
            <person name="Negash T."/>
            <person name="Nguyen T."/>
            <person name="Nguyen N."/>
            <person name="Nicol R."/>
            <person name="Norbu C."/>
            <person name="Norbu N."/>
            <person name="Novod N."/>
            <person name="O'Neill B."/>
            <person name="Osman S."/>
            <person name="Markiewicz E."/>
            <person name="Oyono O.L."/>
            <person name="Patti C."/>
            <person name="Phunkhang P."/>
            <person name="Pierre F."/>
            <person name="Priest M."/>
            <person name="Raghuraman S."/>
            <person name="Rege F."/>
            <person name="Reyes R."/>
            <person name="Rise C."/>
            <person name="Rogov P."/>
            <person name="Ross K."/>
            <person name="Ryan E."/>
            <person name="Settipalli S."/>
            <person name="Shea T."/>
            <person name="Sherpa N."/>
            <person name="Shi L."/>
            <person name="Shih D."/>
            <person name="Sparrow T."/>
            <person name="Spaulding J."/>
            <person name="Stalker J."/>
            <person name="Stange-Thomann N."/>
            <person name="Stavropoulos S."/>
            <person name="Stone C."/>
            <person name="Strader C."/>
            <person name="Tesfaye S."/>
            <person name="Thomson T."/>
            <person name="Thoulutsang Y."/>
            <person name="Thoulutsang D."/>
            <person name="Topham K."/>
            <person name="Topping I."/>
            <person name="Tsamla T."/>
            <person name="Vassiliev H."/>
            <person name="Vo A."/>
            <person name="Wangchuk T."/>
            <person name="Wangdi T."/>
            <person name="Weiand M."/>
            <person name="Wilkinson J."/>
            <person name="Wilson A."/>
            <person name="Yadav S."/>
            <person name="Young G."/>
            <person name="Yu Q."/>
            <person name="Zembek L."/>
            <person name="Zhong D."/>
            <person name="Zimmer A."/>
            <person name="Zwirko Z."/>
            <person name="Jaffe D.B."/>
            <person name="Alvarez P."/>
            <person name="Brockman W."/>
            <person name="Butler J."/>
            <person name="Chin C."/>
            <person name="Gnerre S."/>
            <person name="Grabherr M."/>
            <person name="Kleber M."/>
            <person name="Mauceli E."/>
            <person name="MacCallum I."/>
        </authorList>
    </citation>
    <scope>NUCLEOTIDE SEQUENCE [LARGE SCALE GENOMIC DNA]</scope>
    <source>
        <strain evidence="14">Tucson 15081-1352.22</strain>
    </source>
</reference>
<feature type="chain" id="PRO_5002812375" description="Retinoid-inducible serine carboxypeptidase" evidence="12">
    <location>
        <begin position="23"/>
        <end position="450"/>
    </location>
</feature>
<dbReference type="GO" id="GO:0005576">
    <property type="term" value="C:extracellular region"/>
    <property type="evidence" value="ECO:0007669"/>
    <property type="project" value="UniProtKB-SubCell"/>
</dbReference>
<proteinExistence type="inferred from homology"/>
<dbReference type="PANTHER" id="PTHR11802">
    <property type="entry name" value="SERINE PROTEASE FAMILY S10 SERINE CARBOXYPEPTIDASE"/>
    <property type="match status" value="1"/>
</dbReference>
<dbReference type="InParanoid" id="B4L0B0"/>
<dbReference type="AlphaFoldDB" id="B4L0B0"/>
<dbReference type="KEGG" id="dmo:Dmoj_GI12304"/>
<evidence type="ECO:0000256" key="11">
    <source>
        <dbReference type="ARBA" id="ARBA00077736"/>
    </source>
</evidence>
<dbReference type="InterPro" id="IPR001563">
    <property type="entry name" value="Peptidase_S10"/>
</dbReference>
<keyword evidence="3" id="KW-0964">Secreted</keyword>
<dbReference type="MEROPS" id="S10.A53"/>
<dbReference type="PhylomeDB" id="B4L0B0"/>
<keyword evidence="14" id="KW-1185">Reference proteome</keyword>
<dbReference type="InterPro" id="IPR029058">
    <property type="entry name" value="AB_hydrolase_fold"/>
</dbReference>
<dbReference type="PRINTS" id="PR00724">
    <property type="entry name" value="CRBOXYPTASEC"/>
</dbReference>
<dbReference type="Pfam" id="PF00450">
    <property type="entry name" value="Peptidase_S10"/>
    <property type="match status" value="1"/>
</dbReference>
<feature type="signal peptide" evidence="12">
    <location>
        <begin position="1"/>
        <end position="22"/>
    </location>
</feature>
<keyword evidence="6 12" id="KW-0732">Signal</keyword>
<accession>B4L0B0</accession>
<sequence length="450" mass="50690">MSGLLISFAVLLALFNYGAVNARTGYGPGEQDWGFVDVREGAHMFYWLYYTTANVTKYADRPLAIWLQGGPGSSSTGFGNFEELGPVDLYGDYREWTWVKDMNVLFIDSPVGSGFSYVDSSSYYTTTNKQIALDLVELMKGFYALHPEFKQTPLHIFCESYGGKMAPEFALELYYAIQRGEIESNFQSVALGDPWTSPIDSVLSWAPYLLQLGIVDQDGHDKIEAAALKTKNLVDGEKWTQATLQWSLTQSVVLRESKGVDFYNVEKPTRGDKYLRLLAEMNPEERMYNTLVHFDINEDRVKLLEDLMRGPVTEALDITDITWGAQRKTTFNQLMGDLMKPAVHIVEELLNSTTVQVGVYSGSLDLICATLGAVNWIGSMKWNDRDKYLSSPRVGITVDHVLEGYQKAAGNFSMFWVKRSGHMLPADNPAAMSHILQHYTKFGLDRRGRL</sequence>
<evidence type="ECO:0000256" key="12">
    <source>
        <dbReference type="SAM" id="SignalP"/>
    </source>
</evidence>
<evidence type="ECO:0000256" key="1">
    <source>
        <dbReference type="ARBA" id="ARBA00004613"/>
    </source>
</evidence>
<dbReference type="GO" id="GO:0004185">
    <property type="term" value="F:serine-type carboxypeptidase activity"/>
    <property type="evidence" value="ECO:0007669"/>
    <property type="project" value="InterPro"/>
</dbReference>
<dbReference type="Proteomes" id="UP000009192">
    <property type="component" value="Unassembled WGS sequence"/>
</dbReference>
<organism evidence="13 14">
    <name type="scientific">Drosophila mojavensis</name>
    <name type="common">Fruit fly</name>
    <dbReference type="NCBI Taxonomy" id="7230"/>
    <lineage>
        <taxon>Eukaryota</taxon>
        <taxon>Metazoa</taxon>
        <taxon>Ecdysozoa</taxon>
        <taxon>Arthropoda</taxon>
        <taxon>Hexapoda</taxon>
        <taxon>Insecta</taxon>
        <taxon>Pterygota</taxon>
        <taxon>Neoptera</taxon>
        <taxon>Endopterygota</taxon>
        <taxon>Diptera</taxon>
        <taxon>Brachycera</taxon>
        <taxon>Muscomorpha</taxon>
        <taxon>Ephydroidea</taxon>
        <taxon>Drosophilidae</taxon>
        <taxon>Drosophila</taxon>
    </lineage>
</organism>
<comment type="subcellular location">
    <subcellularLocation>
        <location evidence="1">Secreted</location>
    </subcellularLocation>
</comment>
<evidence type="ECO:0000256" key="2">
    <source>
        <dbReference type="ARBA" id="ARBA00009431"/>
    </source>
</evidence>
<dbReference type="OMA" id="GIDCYNV"/>
<dbReference type="eggNOG" id="KOG1283">
    <property type="taxonomic scope" value="Eukaryota"/>
</dbReference>
<evidence type="ECO:0000256" key="7">
    <source>
        <dbReference type="ARBA" id="ARBA00022801"/>
    </source>
</evidence>
<dbReference type="EMBL" id="CH933809">
    <property type="protein sequence ID" value="EDW18056.1"/>
    <property type="molecule type" value="Genomic_DNA"/>
</dbReference>
<dbReference type="FunCoup" id="B4L0B0">
    <property type="interactions" value="43"/>
</dbReference>
<evidence type="ECO:0000313" key="13">
    <source>
        <dbReference type="EMBL" id="EDW18056.1"/>
    </source>
</evidence>
<dbReference type="SMR" id="B4L0B0"/>
<dbReference type="HOGENOM" id="CLU_008523_1_0_1"/>
<dbReference type="SUPFAM" id="SSF53474">
    <property type="entry name" value="alpha/beta-Hydrolases"/>
    <property type="match status" value="1"/>
</dbReference>
<evidence type="ECO:0000256" key="10">
    <source>
        <dbReference type="ARBA" id="ARBA00070242"/>
    </source>
</evidence>
<evidence type="ECO:0000256" key="4">
    <source>
        <dbReference type="ARBA" id="ARBA00022645"/>
    </source>
</evidence>
<dbReference type="GO" id="GO:0006508">
    <property type="term" value="P:proteolysis"/>
    <property type="evidence" value="ECO:0007669"/>
    <property type="project" value="UniProtKB-KW"/>
</dbReference>
<keyword evidence="7 13" id="KW-0378">Hydrolase</keyword>
<name>B4L0B0_DROMO</name>
<keyword evidence="4 13" id="KW-0121">Carboxypeptidase</keyword>
<dbReference type="OrthoDB" id="443318at2759"/>
<dbReference type="PANTHER" id="PTHR11802:SF3">
    <property type="entry name" value="RETINOID-INDUCIBLE SERINE CARBOXYPEPTIDASE"/>
    <property type="match status" value="1"/>
</dbReference>
<dbReference type="FunFam" id="3.40.50.1820:FF:000075">
    <property type="entry name" value="Carboxypeptidase"/>
    <property type="match status" value="1"/>
</dbReference>
<keyword evidence="8" id="KW-0325">Glycoprotein</keyword>
<evidence type="ECO:0000313" key="14">
    <source>
        <dbReference type="Proteomes" id="UP000009192"/>
    </source>
</evidence>
<protein>
    <recommendedName>
        <fullName evidence="10">Retinoid-inducible serine carboxypeptidase</fullName>
    </recommendedName>
    <alternativeName>
        <fullName evidence="11">Serine carboxypeptidase 1</fullName>
    </alternativeName>
</protein>
<dbReference type="Gene3D" id="3.40.50.1820">
    <property type="entry name" value="alpha/beta hydrolase"/>
    <property type="match status" value="1"/>
</dbReference>
<gene>
    <name evidence="13" type="primary">Dmoj\GI12304</name>
    <name evidence="13" type="ORF">Dmoj_GI12304</name>
</gene>
<evidence type="ECO:0000256" key="5">
    <source>
        <dbReference type="ARBA" id="ARBA00022670"/>
    </source>
</evidence>
<comment type="similarity">
    <text evidence="2">Belongs to the peptidase S10 family.</text>
</comment>
<comment type="function">
    <text evidence="9">May be involved in vascular wall and kidney homeostasis.</text>
</comment>
<evidence type="ECO:0000256" key="3">
    <source>
        <dbReference type="ARBA" id="ARBA00022525"/>
    </source>
</evidence>
<evidence type="ECO:0000256" key="8">
    <source>
        <dbReference type="ARBA" id="ARBA00023180"/>
    </source>
</evidence>